<keyword evidence="1" id="KW-0175">Coiled coil</keyword>
<accession>A0A920CEW6</accession>
<dbReference type="EMBL" id="BORQ01000009">
    <property type="protein sequence ID" value="GIO34344.1"/>
    <property type="molecule type" value="Genomic_DNA"/>
</dbReference>
<gene>
    <name evidence="2" type="ORF">J2TS6_54850</name>
</gene>
<dbReference type="InterPro" id="IPR016024">
    <property type="entry name" value="ARM-type_fold"/>
</dbReference>
<evidence type="ECO:0000313" key="3">
    <source>
        <dbReference type="Proteomes" id="UP000679779"/>
    </source>
</evidence>
<evidence type="ECO:0008006" key="4">
    <source>
        <dbReference type="Google" id="ProtNLM"/>
    </source>
</evidence>
<evidence type="ECO:0000313" key="2">
    <source>
        <dbReference type="EMBL" id="GIO34344.1"/>
    </source>
</evidence>
<dbReference type="SUPFAM" id="SSF57997">
    <property type="entry name" value="Tropomyosin"/>
    <property type="match status" value="1"/>
</dbReference>
<comment type="caution">
    <text evidence="2">The sequence shown here is derived from an EMBL/GenBank/DDBJ whole genome shotgun (WGS) entry which is preliminary data.</text>
</comment>
<organism evidence="2 3">
    <name type="scientific">Paenibacillus albilobatus</name>
    <dbReference type="NCBI Taxonomy" id="2716884"/>
    <lineage>
        <taxon>Bacteria</taxon>
        <taxon>Bacillati</taxon>
        <taxon>Bacillota</taxon>
        <taxon>Bacilli</taxon>
        <taxon>Bacillales</taxon>
        <taxon>Paenibacillaceae</taxon>
        <taxon>Paenibacillus</taxon>
    </lineage>
</organism>
<dbReference type="AlphaFoldDB" id="A0A920CEW6"/>
<reference evidence="2" key="1">
    <citation type="submission" date="2021-03" db="EMBL/GenBank/DDBJ databases">
        <title>Antimicrobial resistance genes in bacteria isolated from Japanese honey, and their potential for conferring macrolide and lincosamide resistance in the American foulbrood pathogen Paenibacillus larvae.</title>
        <authorList>
            <person name="Okamoto M."/>
            <person name="Kumagai M."/>
            <person name="Kanamori H."/>
            <person name="Takamatsu D."/>
        </authorList>
    </citation>
    <scope>NUCLEOTIDE SEQUENCE</scope>
    <source>
        <strain evidence="2">J2TS6</strain>
    </source>
</reference>
<dbReference type="RefSeq" id="WP_212958787.1">
    <property type="nucleotide sequence ID" value="NZ_BORQ01000009.1"/>
</dbReference>
<dbReference type="Proteomes" id="UP000679779">
    <property type="component" value="Unassembled WGS sequence"/>
</dbReference>
<feature type="coiled-coil region" evidence="1">
    <location>
        <begin position="168"/>
        <end position="195"/>
    </location>
</feature>
<sequence>MSDEVGKVSLGLELVGGSDLNKQISLAAGAIGEQLSKSLKSTFGGFSLKGFASNISQTLKTTTETAMKGIIDGMEQSVAAVEGRLLKVIGVADKAMKDSIDRNRAAAESAIEEIGGKLSRIKMPLLIPKWKSAPADVPEATTAAPAAPKRRTKAKAPDIDEAAVKAEIESLTAVLDNVNAKIDIQQKKLAGLKEAYENTFNDARKIKIQEKIVNVEAALLRLTQSSDKTSKKIWDLEDSLKGAGEAAAEAEKPMKSLGQKVIQANKPLQSAKGNLDRAAKAAAGAESAMSSAGRGADRMGNSMTRAFSRILKQVFVFAVLYKAIHSFNEYLLGSLSTNAQFAASLNAIRTNLRVAFQPIYEAILPAINALMSFLAKATAYIAAFISALFGKTYQQSYQAAKGIETAKKAMEGYGKKAKKAGKEAKGALASFDELNTLDFSKADTGVDDGSGGGDKGFEMKMPDMDITGIQAKMDKLAADVKAAFDAAWNGVKSGWDWLVSTFGPSFRTAWGEISPVLVQWKEQFRKMFSDIMTLGEPLKNWFLTGVVPFWQRGIELAGHVIAGLGDSALKVVTSLWDSAFPILSKFVSEGLPRLTEFWMGAQDIFRKLFDLAKQIFDDIWSGVVDPVMKLISKVIQDTLNLIFGWWDTWGKKIMNSLKDALDGIKKLWNNLWDNYLKPTTQSVLKMLTELWDKHLKGLVQEVLNFVGKLASAALDIFNKFVLPIANWLTKTLGPVFAEIFDGVVRIIGAALGGIVDAAKGIIKALGGIVDFLTGVFTGDWKRAWTGIKDFFGGIADGIVGLFKGAINMIIEALNWMLRQVNKINIDIPEWVPGMGGKKLGFSISEIPKLAKGGLAYGPTLAMVGDNKGAAADPEVVSPLSKLQEMLGSSNQGVIEVLMMILEALRNQDNRAVLQIGETEFGRMVIKTINKAQRQAGRTLLDV</sequence>
<protein>
    <recommendedName>
        <fullName evidence="4">Phage-related protein</fullName>
    </recommendedName>
</protein>
<proteinExistence type="predicted"/>
<evidence type="ECO:0000256" key="1">
    <source>
        <dbReference type="SAM" id="Coils"/>
    </source>
</evidence>
<dbReference type="SUPFAM" id="SSF48371">
    <property type="entry name" value="ARM repeat"/>
    <property type="match status" value="1"/>
</dbReference>
<name>A0A920CEW6_9BACL</name>
<keyword evidence="3" id="KW-1185">Reference proteome</keyword>